<feature type="region of interest" description="Disordered" evidence="1">
    <location>
        <begin position="536"/>
        <end position="555"/>
    </location>
</feature>
<keyword evidence="2" id="KW-0472">Membrane</keyword>
<dbReference type="Gene3D" id="3.40.720.10">
    <property type="entry name" value="Alkaline Phosphatase, subunit A"/>
    <property type="match status" value="1"/>
</dbReference>
<feature type="transmembrane region" description="Helical" evidence="2">
    <location>
        <begin position="48"/>
        <end position="68"/>
    </location>
</feature>
<feature type="transmembrane region" description="Helical" evidence="2">
    <location>
        <begin position="88"/>
        <end position="111"/>
    </location>
</feature>
<dbReference type="GO" id="GO:0016740">
    <property type="term" value="F:transferase activity"/>
    <property type="evidence" value="ECO:0007669"/>
    <property type="project" value="UniProtKB-KW"/>
</dbReference>
<protein>
    <submittedName>
        <fullName evidence="3">Cellulose biosynthesis protein BcsG</fullName>
        <ecNumber evidence="3">2.7.8.-</ecNumber>
    </submittedName>
</protein>
<feature type="transmembrane region" description="Helical" evidence="2">
    <location>
        <begin position="12"/>
        <end position="36"/>
    </location>
</feature>
<accession>A0ABU3B891</accession>
<gene>
    <name evidence="3" type="primary">bcsG</name>
    <name evidence="3" type="ORF">RM531_09365</name>
</gene>
<keyword evidence="2" id="KW-1133">Transmembrane helix</keyword>
<dbReference type="EMBL" id="JAVRHY010000007">
    <property type="protein sequence ID" value="MDT0618686.1"/>
    <property type="molecule type" value="Genomic_DNA"/>
</dbReference>
<name>A0ABU3B891_9GAMM</name>
<dbReference type="InterPro" id="IPR017744">
    <property type="entry name" value="BcsG"/>
</dbReference>
<dbReference type="Proteomes" id="UP001259982">
    <property type="component" value="Unassembled WGS sequence"/>
</dbReference>
<comment type="caution">
    <text evidence="3">The sequence shown here is derived from an EMBL/GenBank/DDBJ whole genome shotgun (WGS) entry which is preliminary data.</text>
</comment>
<sequence>MGWWAFYFLTKLAAFASGSIGFHWRLNLALALFVLLPLQGARRWVQQIIAVAAGIALLYHDAHLPPVSRVFGQLGVLADFDLTYMLELAGRFIGPLDIMLIAVLALGYWLLSAKLRMSSFALLGILLVPTIPMVTTLLQPTTAPTMAQAGSSAGEIAGTVNQSPEAQLEAFYQAESQRRATLNPATRQAQPFDVVFLHICSMAWDDLDLYGMANHPLLQRRDIGFEAFNTAATYSGPASLRLMRATCGQPPHDALYSPADDGCLLFEQLEANGFRPQLMTNWGDSAAAHDFIPNLRKLGGLDAPQRPFGDAPVTMRTYDGEALYSDDALLDAWRADRRQNPDQAVALYYDTTSLHDGNRLVEQPRASSIATYPDRMRRLLDDLNAFIDALATADRRTVVIMVPEHGGAMRGDALQIRGLRELPTPATTLAPVGIYLLGGDAPPREPVRVTSPTSYFALGTLLERFLAEDPFADDAPPLSRYTENLPATRPVSVNEGVVIMRAGDHYWRRDVNGNWSVLETGLGRAAELLNQPAVPLSPTATVTSPDTDRSVAAAP</sequence>
<proteinExistence type="predicted"/>
<feature type="transmembrane region" description="Helical" evidence="2">
    <location>
        <begin position="120"/>
        <end position="138"/>
    </location>
</feature>
<dbReference type="Pfam" id="PF11658">
    <property type="entry name" value="CBP_BcsG"/>
    <property type="match status" value="1"/>
</dbReference>
<keyword evidence="4" id="KW-1185">Reference proteome</keyword>
<dbReference type="NCBIfam" id="TIGR03368">
    <property type="entry name" value="cellulose_yhjU"/>
    <property type="match status" value="1"/>
</dbReference>
<organism evidence="3 4">
    <name type="scientific">Spectribacter acetivorans</name>
    <dbReference type="NCBI Taxonomy" id="3075603"/>
    <lineage>
        <taxon>Bacteria</taxon>
        <taxon>Pseudomonadati</taxon>
        <taxon>Pseudomonadota</taxon>
        <taxon>Gammaproteobacteria</taxon>
        <taxon>Salinisphaerales</taxon>
        <taxon>Salinisphaeraceae</taxon>
        <taxon>Spectribacter</taxon>
    </lineage>
</organism>
<keyword evidence="3" id="KW-0808">Transferase</keyword>
<evidence type="ECO:0000256" key="2">
    <source>
        <dbReference type="SAM" id="Phobius"/>
    </source>
</evidence>
<dbReference type="InterPro" id="IPR017850">
    <property type="entry name" value="Alkaline_phosphatase_core_sf"/>
</dbReference>
<dbReference type="RefSeq" id="WP_311658858.1">
    <property type="nucleotide sequence ID" value="NZ_JAVRHY010000007.1"/>
</dbReference>
<evidence type="ECO:0000313" key="4">
    <source>
        <dbReference type="Proteomes" id="UP001259982"/>
    </source>
</evidence>
<keyword evidence="2" id="KW-0812">Transmembrane</keyword>
<dbReference type="EC" id="2.7.8.-" evidence="3"/>
<evidence type="ECO:0000313" key="3">
    <source>
        <dbReference type="EMBL" id="MDT0618686.1"/>
    </source>
</evidence>
<evidence type="ECO:0000256" key="1">
    <source>
        <dbReference type="SAM" id="MobiDB-lite"/>
    </source>
</evidence>
<reference evidence="3 4" key="1">
    <citation type="submission" date="2023-09" db="EMBL/GenBank/DDBJ databases">
        <authorList>
            <person name="Rey-Velasco X."/>
        </authorList>
    </citation>
    <scope>NUCLEOTIDE SEQUENCE [LARGE SCALE GENOMIC DNA]</scope>
    <source>
        <strain evidence="3 4">P385</strain>
    </source>
</reference>